<feature type="region of interest" description="Disordered" evidence="1">
    <location>
        <begin position="1"/>
        <end position="42"/>
    </location>
</feature>
<evidence type="ECO:0000256" key="1">
    <source>
        <dbReference type="SAM" id="MobiDB-lite"/>
    </source>
</evidence>
<keyword evidence="3" id="KW-1185">Reference proteome</keyword>
<dbReference type="InParanoid" id="A0A136JJ89"/>
<proteinExistence type="predicted"/>
<evidence type="ECO:0000313" key="2">
    <source>
        <dbReference type="EMBL" id="KXJ97220.1"/>
    </source>
</evidence>
<sequence length="67" mass="7187">MFNTQPSPPKKSSRTTTTMILEPHGGQNCGEGGSNTRPSDIMEPKFCLQSDALPAELSPLVDINELA</sequence>
<dbReference type="EMBL" id="KQ964245">
    <property type="protein sequence ID" value="KXJ97220.1"/>
    <property type="molecule type" value="Genomic_DNA"/>
</dbReference>
<accession>A0A136JJ89</accession>
<organism evidence="2 3">
    <name type="scientific">Microdochium bolleyi</name>
    <dbReference type="NCBI Taxonomy" id="196109"/>
    <lineage>
        <taxon>Eukaryota</taxon>
        <taxon>Fungi</taxon>
        <taxon>Dikarya</taxon>
        <taxon>Ascomycota</taxon>
        <taxon>Pezizomycotina</taxon>
        <taxon>Sordariomycetes</taxon>
        <taxon>Xylariomycetidae</taxon>
        <taxon>Xylariales</taxon>
        <taxon>Microdochiaceae</taxon>
        <taxon>Microdochium</taxon>
    </lineage>
</organism>
<evidence type="ECO:0000313" key="3">
    <source>
        <dbReference type="Proteomes" id="UP000070501"/>
    </source>
</evidence>
<gene>
    <name evidence="2" type="ORF">Micbo1qcDRAFT_156036</name>
</gene>
<reference evidence="3" key="1">
    <citation type="submission" date="2016-02" db="EMBL/GenBank/DDBJ databases">
        <title>Draft genome sequence of Microdochium bolleyi, a fungal endophyte of beachgrass.</title>
        <authorList>
            <consortium name="DOE Joint Genome Institute"/>
            <person name="David A.S."/>
            <person name="May G."/>
            <person name="Haridas S."/>
            <person name="Lim J."/>
            <person name="Wang M."/>
            <person name="Labutti K."/>
            <person name="Lipzen A."/>
            <person name="Barry K."/>
            <person name="Grigoriev I.V."/>
        </authorList>
    </citation>
    <scope>NUCLEOTIDE SEQUENCE [LARGE SCALE GENOMIC DNA]</scope>
    <source>
        <strain evidence="3">J235TASD1</strain>
    </source>
</reference>
<dbReference type="Proteomes" id="UP000070501">
    <property type="component" value="Unassembled WGS sequence"/>
</dbReference>
<protein>
    <submittedName>
        <fullName evidence="2">Uncharacterized protein</fullName>
    </submittedName>
</protein>
<name>A0A136JJ89_9PEZI</name>
<dbReference type="AlphaFoldDB" id="A0A136JJ89"/>